<sequence>MEQVKQVLFETAINPRQLKFELTESMVLDNVGNAIATMAALKALGIRLSLDDFGTGYSSLSYLKRLPLDQLKIDQSFVRDLATDASDAAVVQAVITMGHTFGMHVIAEGVETEAQRDFLEQHGCDAFQGYLFGRALPVQEFEARLASLG</sequence>
<dbReference type="OrthoDB" id="9813903at2"/>
<evidence type="ECO:0000313" key="3">
    <source>
        <dbReference type="Proteomes" id="UP000033070"/>
    </source>
</evidence>
<dbReference type="SUPFAM" id="SSF141868">
    <property type="entry name" value="EAL domain-like"/>
    <property type="match status" value="1"/>
</dbReference>
<dbReference type="InterPro" id="IPR050706">
    <property type="entry name" value="Cyclic-di-GMP_PDE-like"/>
</dbReference>
<reference evidence="2 3" key="1">
    <citation type="submission" date="2018-06" db="EMBL/GenBank/DDBJ databases">
        <title>OYT1 Genome Sequencing.</title>
        <authorList>
            <person name="Kato S."/>
            <person name="Itoh T."/>
            <person name="Ohkuma M."/>
        </authorList>
    </citation>
    <scope>NUCLEOTIDE SEQUENCE [LARGE SCALE GENOMIC DNA]</scope>
    <source>
        <strain evidence="2 3">OYT1</strain>
    </source>
</reference>
<dbReference type="Gene3D" id="3.20.20.450">
    <property type="entry name" value="EAL domain"/>
    <property type="match status" value="1"/>
</dbReference>
<evidence type="ECO:0000313" key="2">
    <source>
        <dbReference type="EMBL" id="BBE49801.1"/>
    </source>
</evidence>
<proteinExistence type="predicted"/>
<protein>
    <submittedName>
        <fullName evidence="2">Phytochrome-like protein cph2</fullName>
    </submittedName>
</protein>
<organism evidence="2 3">
    <name type="scientific">Ferriphaselus amnicola</name>
    <dbReference type="NCBI Taxonomy" id="1188319"/>
    <lineage>
        <taxon>Bacteria</taxon>
        <taxon>Pseudomonadati</taxon>
        <taxon>Pseudomonadota</taxon>
        <taxon>Betaproteobacteria</taxon>
        <taxon>Nitrosomonadales</taxon>
        <taxon>Gallionellaceae</taxon>
        <taxon>Ferriphaselus</taxon>
    </lineage>
</organism>
<keyword evidence="3" id="KW-1185">Reference proteome</keyword>
<dbReference type="InterPro" id="IPR001633">
    <property type="entry name" value="EAL_dom"/>
</dbReference>
<dbReference type="PANTHER" id="PTHR33121:SF79">
    <property type="entry name" value="CYCLIC DI-GMP PHOSPHODIESTERASE PDED-RELATED"/>
    <property type="match status" value="1"/>
</dbReference>
<evidence type="ECO:0000259" key="1">
    <source>
        <dbReference type="PROSITE" id="PS50883"/>
    </source>
</evidence>
<dbReference type="PANTHER" id="PTHR33121">
    <property type="entry name" value="CYCLIC DI-GMP PHOSPHODIESTERASE PDEF"/>
    <property type="match status" value="1"/>
</dbReference>
<dbReference type="Proteomes" id="UP000033070">
    <property type="component" value="Chromosome"/>
</dbReference>
<dbReference type="CDD" id="cd01948">
    <property type="entry name" value="EAL"/>
    <property type="match status" value="1"/>
</dbReference>
<dbReference type="PROSITE" id="PS50883">
    <property type="entry name" value="EAL"/>
    <property type="match status" value="1"/>
</dbReference>
<dbReference type="EMBL" id="AP018738">
    <property type="protein sequence ID" value="BBE49801.1"/>
    <property type="molecule type" value="Genomic_DNA"/>
</dbReference>
<dbReference type="Pfam" id="PF00563">
    <property type="entry name" value="EAL"/>
    <property type="match status" value="1"/>
</dbReference>
<dbReference type="GO" id="GO:0071111">
    <property type="term" value="F:cyclic-guanylate-specific phosphodiesterase activity"/>
    <property type="evidence" value="ECO:0007669"/>
    <property type="project" value="InterPro"/>
</dbReference>
<dbReference type="KEGG" id="fam:OYT1_ch0227"/>
<name>A0A2Z6G8J7_9PROT</name>
<dbReference type="AlphaFoldDB" id="A0A2Z6G8J7"/>
<dbReference type="STRING" id="1188319.OYT1_00526"/>
<feature type="domain" description="EAL" evidence="1">
    <location>
        <begin position="1"/>
        <end position="149"/>
    </location>
</feature>
<dbReference type="SMART" id="SM00052">
    <property type="entry name" value="EAL"/>
    <property type="match status" value="1"/>
</dbReference>
<dbReference type="InterPro" id="IPR035919">
    <property type="entry name" value="EAL_sf"/>
</dbReference>
<gene>
    <name evidence="2" type="ORF">OYT1_ch0227</name>
</gene>
<accession>A0A2Z6G8J7</accession>